<protein>
    <submittedName>
        <fullName evidence="2">Uncharacterized protein</fullName>
    </submittedName>
</protein>
<feature type="compositionally biased region" description="Low complexity" evidence="1">
    <location>
        <begin position="34"/>
        <end position="48"/>
    </location>
</feature>
<proteinExistence type="predicted"/>
<name>A0ABN9MK78_9NEOB</name>
<evidence type="ECO:0000256" key="1">
    <source>
        <dbReference type="SAM" id="MobiDB-lite"/>
    </source>
</evidence>
<organism evidence="2 3">
    <name type="scientific">Ranitomeya imitator</name>
    <name type="common">mimic poison frog</name>
    <dbReference type="NCBI Taxonomy" id="111125"/>
    <lineage>
        <taxon>Eukaryota</taxon>
        <taxon>Metazoa</taxon>
        <taxon>Chordata</taxon>
        <taxon>Craniata</taxon>
        <taxon>Vertebrata</taxon>
        <taxon>Euteleostomi</taxon>
        <taxon>Amphibia</taxon>
        <taxon>Batrachia</taxon>
        <taxon>Anura</taxon>
        <taxon>Neobatrachia</taxon>
        <taxon>Hyloidea</taxon>
        <taxon>Dendrobatidae</taxon>
        <taxon>Dendrobatinae</taxon>
        <taxon>Ranitomeya</taxon>
    </lineage>
</organism>
<feature type="region of interest" description="Disordered" evidence="1">
    <location>
        <begin position="1"/>
        <end position="267"/>
    </location>
</feature>
<feature type="region of interest" description="Disordered" evidence="1">
    <location>
        <begin position="293"/>
        <end position="349"/>
    </location>
</feature>
<feature type="compositionally biased region" description="Polar residues" evidence="1">
    <location>
        <begin position="164"/>
        <end position="182"/>
    </location>
</feature>
<feature type="compositionally biased region" description="Acidic residues" evidence="1">
    <location>
        <begin position="297"/>
        <end position="311"/>
    </location>
</feature>
<comment type="caution">
    <text evidence="2">The sequence shown here is derived from an EMBL/GenBank/DDBJ whole genome shotgun (WGS) entry which is preliminary data.</text>
</comment>
<evidence type="ECO:0000313" key="2">
    <source>
        <dbReference type="EMBL" id="CAJ0966104.1"/>
    </source>
</evidence>
<dbReference type="Proteomes" id="UP001176940">
    <property type="component" value="Unassembled WGS sequence"/>
</dbReference>
<feature type="region of interest" description="Disordered" evidence="1">
    <location>
        <begin position="362"/>
        <end position="466"/>
    </location>
</feature>
<keyword evidence="3" id="KW-1185">Reference proteome</keyword>
<feature type="compositionally biased region" description="Acidic residues" evidence="1">
    <location>
        <begin position="103"/>
        <end position="112"/>
    </location>
</feature>
<accession>A0ABN9MK78</accession>
<evidence type="ECO:0000313" key="3">
    <source>
        <dbReference type="Proteomes" id="UP001176940"/>
    </source>
</evidence>
<dbReference type="EMBL" id="CAUEEQ010072078">
    <property type="protein sequence ID" value="CAJ0966104.1"/>
    <property type="molecule type" value="Genomic_DNA"/>
</dbReference>
<feature type="compositionally biased region" description="Low complexity" evidence="1">
    <location>
        <begin position="190"/>
        <end position="201"/>
    </location>
</feature>
<feature type="compositionally biased region" description="Low complexity" evidence="1">
    <location>
        <begin position="421"/>
        <end position="435"/>
    </location>
</feature>
<gene>
    <name evidence="2" type="ORF">RIMI_LOCUS20953432</name>
</gene>
<feature type="compositionally biased region" description="Basic and acidic residues" evidence="1">
    <location>
        <begin position="1"/>
        <end position="18"/>
    </location>
</feature>
<sequence>MVTMEKSEELDHDSEKKTTSPKKRTIHASPAKVASAQAPKPEAAAQDSESSDESDSEPEMKAAQVPTPIVVATKSRAKPTAVTPASQSSAAAVRSPAKMVADESSEESDSDDAPSSAVKPPGLTIGNPSPKPSVPIPALVPDSDAESESSHSSDSELQPGQKVIASQNKTAVKPPTSASKTIVTGKMVAQSKPSQDSSDTSESSEEEPPAAVATPQQRSLALGAKGIREVVSAAQPDEKSSSEESEDDSDELVKPVSQKVPTPAVTASKLKSTIVPTAVTPLSQGSFAAVKIPAEMAADETSEESDSDDEAPLPRPQSSPLCSACDAPCAQEPSTAADPGVPSPPPWVASLSQSVDFLANAIKSIQNPPGERGNPLQVLRDPSIAGESSASRGRSPLKEARSSRKRTRTTSPERSPRHSDSGSSTSRSPSLGARSVQDSEHESEISLDPEAQEFRATVDSLRGFKL</sequence>
<reference evidence="2" key="1">
    <citation type="submission" date="2023-07" db="EMBL/GenBank/DDBJ databases">
        <authorList>
            <person name="Stuckert A."/>
        </authorList>
    </citation>
    <scope>NUCLEOTIDE SEQUENCE</scope>
</reference>